<feature type="transmembrane region" description="Helical" evidence="1">
    <location>
        <begin position="137"/>
        <end position="157"/>
    </location>
</feature>
<feature type="transmembrane region" description="Helical" evidence="1">
    <location>
        <begin position="32"/>
        <end position="49"/>
    </location>
</feature>
<feature type="transmembrane region" description="Helical" evidence="1">
    <location>
        <begin position="55"/>
        <end position="76"/>
    </location>
</feature>
<reference evidence="2 3" key="1">
    <citation type="journal article" date="2017" name="Antonie Van Leeuwenhoek">
        <title>Rhizobium rhizosphaerae sp. nov., a novel species isolated from rice rhizosphere.</title>
        <authorList>
            <person name="Zhao J.J."/>
            <person name="Zhang J."/>
            <person name="Zhang R.J."/>
            <person name="Zhang C.W."/>
            <person name="Yin H.Q."/>
            <person name="Zhang X.X."/>
        </authorList>
    </citation>
    <scope>NUCLEOTIDE SEQUENCE [LARGE SCALE GENOMIC DNA]</scope>
    <source>
        <strain evidence="2 3">S18K6</strain>
    </source>
</reference>
<dbReference type="RefSeq" id="WP_007992223.1">
    <property type="nucleotide sequence ID" value="NZ_BAEM01000063.1"/>
</dbReference>
<dbReference type="Proteomes" id="UP000006320">
    <property type="component" value="Unassembled WGS sequence"/>
</dbReference>
<proteinExistence type="predicted"/>
<organism evidence="2 3">
    <name type="scientific">Paraglaciecola chathamensis S18K6</name>
    <dbReference type="NCBI Taxonomy" id="1127672"/>
    <lineage>
        <taxon>Bacteria</taxon>
        <taxon>Pseudomonadati</taxon>
        <taxon>Pseudomonadota</taxon>
        <taxon>Gammaproteobacteria</taxon>
        <taxon>Alteromonadales</taxon>
        <taxon>Alteromonadaceae</taxon>
        <taxon>Paraglaciecola</taxon>
    </lineage>
</organism>
<evidence type="ECO:0000313" key="3">
    <source>
        <dbReference type="Proteomes" id="UP000006320"/>
    </source>
</evidence>
<sequence>MLYSIAAFVGSALAIGLFYRAWQSNQLAFKRVAKLGALGFMLVSLNLWVHEYGPELGVCYAVVAFSLQAWSWIFLARQRIDKDIKRIDLPFVKGLGMPGRVESVNAIIKILACVFLSAVCAMLVTVVWTTALSIGKVNLIALGIYSMPVLWGAAAYWLCADSKLWRPVLVLSGLSVLSYISIYSV</sequence>
<name>A0AAV3V799_9ALTE</name>
<keyword evidence="1" id="KW-1133">Transmembrane helix</keyword>
<keyword evidence="1" id="KW-0472">Membrane</keyword>
<dbReference type="AlphaFoldDB" id="A0AAV3V799"/>
<gene>
    <name evidence="2" type="ORF">GCHA_4640</name>
</gene>
<evidence type="ECO:0000313" key="2">
    <source>
        <dbReference type="EMBL" id="GAC12557.1"/>
    </source>
</evidence>
<comment type="caution">
    <text evidence="2">The sequence shown here is derived from an EMBL/GenBank/DDBJ whole genome shotgun (WGS) entry which is preliminary data.</text>
</comment>
<evidence type="ECO:0008006" key="4">
    <source>
        <dbReference type="Google" id="ProtNLM"/>
    </source>
</evidence>
<evidence type="ECO:0000256" key="1">
    <source>
        <dbReference type="SAM" id="Phobius"/>
    </source>
</evidence>
<feature type="transmembrane region" description="Helical" evidence="1">
    <location>
        <begin position="164"/>
        <end position="182"/>
    </location>
</feature>
<keyword evidence="1" id="KW-0812">Transmembrane</keyword>
<feature type="transmembrane region" description="Helical" evidence="1">
    <location>
        <begin position="106"/>
        <end position="131"/>
    </location>
</feature>
<dbReference type="EMBL" id="BAEM01000063">
    <property type="protein sequence ID" value="GAC12557.1"/>
    <property type="molecule type" value="Genomic_DNA"/>
</dbReference>
<feature type="transmembrane region" description="Helical" evidence="1">
    <location>
        <begin position="6"/>
        <end position="22"/>
    </location>
</feature>
<accession>A0AAV3V799</accession>
<protein>
    <recommendedName>
        <fullName evidence="4">UbiA prenyltransferase</fullName>
    </recommendedName>
</protein>